<reference evidence="2 3" key="1">
    <citation type="submission" date="2024-05" db="EMBL/GenBank/DDBJ databases">
        <title>Genome sequencing and assembly of Indian major carp, Cirrhinus mrigala (Hamilton, 1822).</title>
        <authorList>
            <person name="Mohindra V."/>
            <person name="Chowdhury L.M."/>
            <person name="Lal K."/>
            <person name="Jena J.K."/>
        </authorList>
    </citation>
    <scope>NUCLEOTIDE SEQUENCE [LARGE SCALE GENOMIC DNA]</scope>
    <source>
        <strain evidence="2">CM1030</strain>
        <tissue evidence="2">Blood</tissue>
    </source>
</reference>
<comment type="caution">
    <text evidence="2">The sequence shown here is derived from an EMBL/GenBank/DDBJ whole genome shotgun (WGS) entry which is preliminary data.</text>
</comment>
<feature type="non-terminal residue" evidence="2">
    <location>
        <position position="1"/>
    </location>
</feature>
<dbReference type="EMBL" id="JAMKFB020000007">
    <property type="protein sequence ID" value="KAL0189384.1"/>
    <property type="molecule type" value="Genomic_DNA"/>
</dbReference>
<feature type="compositionally biased region" description="Basic and acidic residues" evidence="1">
    <location>
        <begin position="70"/>
        <end position="83"/>
    </location>
</feature>
<feature type="compositionally biased region" description="Basic residues" evidence="1">
    <location>
        <begin position="1"/>
        <end position="10"/>
    </location>
</feature>
<gene>
    <name evidence="2" type="ORF">M9458_016483</name>
</gene>
<feature type="region of interest" description="Disordered" evidence="1">
    <location>
        <begin position="1"/>
        <end position="89"/>
    </location>
</feature>
<organism evidence="2 3">
    <name type="scientific">Cirrhinus mrigala</name>
    <name type="common">Mrigala</name>
    <dbReference type="NCBI Taxonomy" id="683832"/>
    <lineage>
        <taxon>Eukaryota</taxon>
        <taxon>Metazoa</taxon>
        <taxon>Chordata</taxon>
        <taxon>Craniata</taxon>
        <taxon>Vertebrata</taxon>
        <taxon>Euteleostomi</taxon>
        <taxon>Actinopterygii</taxon>
        <taxon>Neopterygii</taxon>
        <taxon>Teleostei</taxon>
        <taxon>Ostariophysi</taxon>
        <taxon>Cypriniformes</taxon>
        <taxon>Cyprinidae</taxon>
        <taxon>Labeoninae</taxon>
        <taxon>Labeonini</taxon>
        <taxon>Cirrhinus</taxon>
    </lineage>
</organism>
<dbReference type="Proteomes" id="UP001529510">
    <property type="component" value="Unassembled WGS sequence"/>
</dbReference>
<feature type="compositionally biased region" description="Acidic residues" evidence="1">
    <location>
        <begin position="16"/>
        <end position="28"/>
    </location>
</feature>
<name>A0ABD0QT53_CIRMR</name>
<feature type="non-terminal residue" evidence="2">
    <location>
        <position position="89"/>
    </location>
</feature>
<keyword evidence="3" id="KW-1185">Reference proteome</keyword>
<protein>
    <submittedName>
        <fullName evidence="2">Uncharacterized protein</fullName>
    </submittedName>
</protein>
<evidence type="ECO:0000313" key="2">
    <source>
        <dbReference type="EMBL" id="KAL0189384.1"/>
    </source>
</evidence>
<proteinExistence type="predicted"/>
<evidence type="ECO:0000256" key="1">
    <source>
        <dbReference type="SAM" id="MobiDB-lite"/>
    </source>
</evidence>
<evidence type="ECO:0000313" key="3">
    <source>
        <dbReference type="Proteomes" id="UP001529510"/>
    </source>
</evidence>
<dbReference type="AlphaFoldDB" id="A0ABD0QT53"/>
<accession>A0ABD0QT53</accession>
<sequence length="89" mass="9564">RRSARGKRGATKGGEEPEEPEMNAECEPEPAASVSESPHAAVESMELDVKPEPQKAETVQVPDSMTAEVTRVKDDDNSAKPECDTVDTP</sequence>